<feature type="compositionally biased region" description="Low complexity" evidence="2">
    <location>
        <begin position="109"/>
        <end position="125"/>
    </location>
</feature>
<dbReference type="GO" id="GO:0006744">
    <property type="term" value="P:ubiquinone biosynthetic process"/>
    <property type="evidence" value="ECO:0007669"/>
    <property type="project" value="UniProtKB-UniRule"/>
</dbReference>
<keyword evidence="1" id="KW-0496">Mitochondrion</keyword>
<dbReference type="AlphaFoldDB" id="A0ABD3PU08"/>
<comment type="pathway">
    <text evidence="1">Cofactor biosynthesis; ubiquinone biosynthesis.</text>
</comment>
<dbReference type="GO" id="GO:0008289">
    <property type="term" value="F:lipid binding"/>
    <property type="evidence" value="ECO:0007669"/>
    <property type="project" value="UniProtKB-UniRule"/>
</dbReference>
<feature type="region of interest" description="Disordered" evidence="2">
    <location>
        <begin position="107"/>
        <end position="165"/>
    </location>
</feature>
<comment type="similarity">
    <text evidence="1">Belongs to the COQ9 family.</text>
</comment>
<protein>
    <recommendedName>
        <fullName evidence="1">Ubiquinone biosynthesis protein</fullName>
    </recommendedName>
</protein>
<dbReference type="PANTHER" id="PTHR21427:SF19">
    <property type="entry name" value="UBIQUINONE BIOSYNTHESIS PROTEIN COQ9, MITOCHONDRIAL"/>
    <property type="match status" value="1"/>
</dbReference>
<evidence type="ECO:0000313" key="4">
    <source>
        <dbReference type="Proteomes" id="UP001530315"/>
    </source>
</evidence>
<comment type="caution">
    <text evidence="3">The sequence shown here is derived from an EMBL/GenBank/DDBJ whole genome shotgun (WGS) entry which is preliminary data.</text>
</comment>
<evidence type="ECO:0000313" key="3">
    <source>
        <dbReference type="EMBL" id="KAL3789645.1"/>
    </source>
</evidence>
<gene>
    <name evidence="3" type="ORF">ACHAW5_002362</name>
</gene>
<dbReference type="EMBL" id="JALLAZ020000673">
    <property type="protein sequence ID" value="KAL3789645.1"/>
    <property type="molecule type" value="Genomic_DNA"/>
</dbReference>
<accession>A0ABD3PU08</accession>
<evidence type="ECO:0000256" key="2">
    <source>
        <dbReference type="SAM" id="MobiDB-lite"/>
    </source>
</evidence>
<comment type="subcellular location">
    <subcellularLocation>
        <location evidence="1">Mitochondrion</location>
    </subcellularLocation>
</comment>
<organism evidence="3 4">
    <name type="scientific">Stephanodiscus triporus</name>
    <dbReference type="NCBI Taxonomy" id="2934178"/>
    <lineage>
        <taxon>Eukaryota</taxon>
        <taxon>Sar</taxon>
        <taxon>Stramenopiles</taxon>
        <taxon>Ochrophyta</taxon>
        <taxon>Bacillariophyta</taxon>
        <taxon>Coscinodiscophyceae</taxon>
        <taxon>Thalassiosirophycidae</taxon>
        <taxon>Stephanodiscales</taxon>
        <taxon>Stephanodiscaceae</taxon>
        <taxon>Stephanodiscus</taxon>
    </lineage>
</organism>
<dbReference type="InterPro" id="IPR012762">
    <property type="entry name" value="Ubiq_biosynth_COQ9"/>
</dbReference>
<keyword evidence="1" id="KW-0446">Lipid-binding</keyword>
<dbReference type="GO" id="GO:0005739">
    <property type="term" value="C:mitochondrion"/>
    <property type="evidence" value="ECO:0007669"/>
    <property type="project" value="UniProtKB-SubCell"/>
</dbReference>
<dbReference type="Proteomes" id="UP001530315">
    <property type="component" value="Unassembled WGS sequence"/>
</dbReference>
<reference evidence="3 4" key="1">
    <citation type="submission" date="2024-10" db="EMBL/GenBank/DDBJ databases">
        <title>Updated reference genomes for cyclostephanoid diatoms.</title>
        <authorList>
            <person name="Roberts W.R."/>
            <person name="Alverson A.J."/>
        </authorList>
    </citation>
    <scope>NUCLEOTIDE SEQUENCE [LARGE SCALE GENOMIC DNA]</scope>
    <source>
        <strain evidence="3 4">AJA276-08</strain>
    </source>
</reference>
<sequence>MIRFPPAAALAAVRVCARGRNNNLLLGRPRFGLTPTPPTTPTTTTTAAADAATTTRTAAAMAAADDRRGAPSSFPAMIPLGRVGASLPIGCGIVCIDYGDRDGRLDLASPRSSSRRFSSSLPNSPVDRTYASALDPERGGGGIGGERGRQRRRRREEEEEDEYRNARRSILAHALPRVHDMGWTDDAVASGTIDAGYPPSYVGRALSSSSTSGAFGNYDLVAFFMDECNASLGERLAAAVAEEEEEEKEEDRTWRTTRRPLSPRLRRRHVRHDVNDMSSQINTTLCLRLSMMVLPYASSRRWHEGMAIGALPQNALDTYYRLDDVADVVL</sequence>
<comment type="function">
    <text evidence="1">Membrane-associated protein that warps the membrane surface to access and bind aromatic isoprenes with high specificity, including ubiquinone (CoQ) isoprene intermediates and presents them directly to Coq7, therefore facilitating the Coq7-mediated hydroxylase step. Participates in the biosynthesis of coenzyme Q, also named ubiquinone, an essential lipid-soluble electron transporter for aerobic cellular respiration.</text>
</comment>
<keyword evidence="4" id="KW-1185">Reference proteome</keyword>
<keyword evidence="1" id="KW-0831">Ubiquinone biosynthesis</keyword>
<feature type="region of interest" description="Disordered" evidence="2">
    <location>
        <begin position="27"/>
        <end position="49"/>
    </location>
</feature>
<proteinExistence type="inferred from homology"/>
<name>A0ABD3PU08_9STRA</name>
<dbReference type="PANTHER" id="PTHR21427">
    <property type="entry name" value="UBIQUINONE BIOSYNTHESIS PROTEIN COQ9, MITOCHONDRIAL"/>
    <property type="match status" value="1"/>
</dbReference>
<evidence type="ECO:0000256" key="1">
    <source>
        <dbReference type="RuleBase" id="RU366063"/>
    </source>
</evidence>